<evidence type="ECO:0000313" key="1">
    <source>
        <dbReference type="EMBL" id="TFK57972.1"/>
    </source>
</evidence>
<keyword evidence="2" id="KW-1185">Reference proteome</keyword>
<evidence type="ECO:0000313" key="2">
    <source>
        <dbReference type="Proteomes" id="UP000308600"/>
    </source>
</evidence>
<organism evidence="1 2">
    <name type="scientific">Pluteus cervinus</name>
    <dbReference type="NCBI Taxonomy" id="181527"/>
    <lineage>
        <taxon>Eukaryota</taxon>
        <taxon>Fungi</taxon>
        <taxon>Dikarya</taxon>
        <taxon>Basidiomycota</taxon>
        <taxon>Agaricomycotina</taxon>
        <taxon>Agaricomycetes</taxon>
        <taxon>Agaricomycetidae</taxon>
        <taxon>Agaricales</taxon>
        <taxon>Pluteineae</taxon>
        <taxon>Pluteaceae</taxon>
        <taxon>Pluteus</taxon>
    </lineage>
</organism>
<feature type="non-terminal residue" evidence="1">
    <location>
        <position position="1"/>
    </location>
</feature>
<accession>A0ACD2ZXE8</accession>
<dbReference type="Proteomes" id="UP000308600">
    <property type="component" value="Unassembled WGS sequence"/>
</dbReference>
<dbReference type="EMBL" id="ML209799">
    <property type="protein sequence ID" value="TFK57972.1"/>
    <property type="molecule type" value="Genomic_DNA"/>
</dbReference>
<gene>
    <name evidence="1" type="ORF">BDN72DRAFT_782668</name>
</gene>
<protein>
    <submittedName>
        <fullName evidence="1">Uncharacterized protein</fullName>
    </submittedName>
</protein>
<name>A0ACD2ZXE8_9AGAR</name>
<reference evidence="1 2" key="1">
    <citation type="journal article" date="2019" name="Nat. Ecol. Evol.">
        <title>Megaphylogeny resolves global patterns of mushroom evolution.</title>
        <authorList>
            <person name="Varga T."/>
            <person name="Krizsan K."/>
            <person name="Foldi C."/>
            <person name="Dima B."/>
            <person name="Sanchez-Garcia M."/>
            <person name="Sanchez-Ramirez S."/>
            <person name="Szollosi G.J."/>
            <person name="Szarkandi J.G."/>
            <person name="Papp V."/>
            <person name="Albert L."/>
            <person name="Andreopoulos W."/>
            <person name="Angelini C."/>
            <person name="Antonin V."/>
            <person name="Barry K.W."/>
            <person name="Bougher N.L."/>
            <person name="Buchanan P."/>
            <person name="Buyck B."/>
            <person name="Bense V."/>
            <person name="Catcheside P."/>
            <person name="Chovatia M."/>
            <person name="Cooper J."/>
            <person name="Damon W."/>
            <person name="Desjardin D."/>
            <person name="Finy P."/>
            <person name="Geml J."/>
            <person name="Haridas S."/>
            <person name="Hughes K."/>
            <person name="Justo A."/>
            <person name="Karasinski D."/>
            <person name="Kautmanova I."/>
            <person name="Kiss B."/>
            <person name="Kocsube S."/>
            <person name="Kotiranta H."/>
            <person name="LaButti K.M."/>
            <person name="Lechner B.E."/>
            <person name="Liimatainen K."/>
            <person name="Lipzen A."/>
            <person name="Lukacs Z."/>
            <person name="Mihaltcheva S."/>
            <person name="Morgado L.N."/>
            <person name="Niskanen T."/>
            <person name="Noordeloos M.E."/>
            <person name="Ohm R.A."/>
            <person name="Ortiz-Santana B."/>
            <person name="Ovrebo C."/>
            <person name="Racz N."/>
            <person name="Riley R."/>
            <person name="Savchenko A."/>
            <person name="Shiryaev A."/>
            <person name="Soop K."/>
            <person name="Spirin V."/>
            <person name="Szebenyi C."/>
            <person name="Tomsovsky M."/>
            <person name="Tulloss R.E."/>
            <person name="Uehling J."/>
            <person name="Grigoriev I.V."/>
            <person name="Vagvolgyi C."/>
            <person name="Papp T."/>
            <person name="Martin F.M."/>
            <person name="Miettinen O."/>
            <person name="Hibbett D.S."/>
            <person name="Nagy L.G."/>
        </authorList>
    </citation>
    <scope>NUCLEOTIDE SEQUENCE [LARGE SCALE GENOMIC DNA]</scope>
    <source>
        <strain evidence="1 2">NL-1719</strain>
    </source>
</reference>
<sequence length="61" mass="6591">RLVGQLLLYAVSTFASPGVFLFGYKQGNKVMSGIITGPHNCISSSTSRTRLHSKLGVSFPY</sequence>
<proteinExistence type="predicted"/>